<comment type="caution">
    <text evidence="2">The sequence shown here is derived from an EMBL/GenBank/DDBJ whole genome shotgun (WGS) entry which is preliminary data.</text>
</comment>
<evidence type="ECO:0000313" key="2">
    <source>
        <dbReference type="EMBL" id="RKP47958.1"/>
    </source>
</evidence>
<dbReference type="RefSeq" id="WP_120979248.1">
    <property type="nucleotide sequence ID" value="NZ_RBZM01000010.1"/>
</dbReference>
<accession>A0A494XBQ6</accession>
<feature type="domain" description="Aminoglycoside phosphotransferase" evidence="1">
    <location>
        <begin position="32"/>
        <end position="258"/>
    </location>
</feature>
<sequence>MNPSDQKLSESAVQWVVDAINPEAIVLSAQRLQGGISALVHRVSLSINGERQDVVLRQFDNAEWVREQPDLAAREAASLLRAFRTVDVRTPSLIAFDETGSRCGKPAVLMTLLAGEVVLEPADSAQWLNGMAKALCRIHEVEASDFDWTYASYCDAASLDTSSWSKHPDKWKAAADIVTSSRPPATMRFIHRDYHPANVLWSGGEVSGIVDWVNGCIGPAGIDVGHCRVNLALLHGVPSADEFLAGYRRHAGESFTYDPYWDLVTLIDFAYGPPPEVYGGWTALGVTGLTDEMMAERLDDYLLSLLNCGHFTT</sequence>
<evidence type="ECO:0000259" key="1">
    <source>
        <dbReference type="Pfam" id="PF01636"/>
    </source>
</evidence>
<dbReference type="Pfam" id="PF01636">
    <property type="entry name" value="APH"/>
    <property type="match status" value="1"/>
</dbReference>
<organism evidence="2 3">
    <name type="scientific">Cohnella endophytica</name>
    <dbReference type="NCBI Taxonomy" id="2419778"/>
    <lineage>
        <taxon>Bacteria</taxon>
        <taxon>Bacillati</taxon>
        <taxon>Bacillota</taxon>
        <taxon>Bacilli</taxon>
        <taxon>Bacillales</taxon>
        <taxon>Paenibacillaceae</taxon>
        <taxon>Cohnella</taxon>
    </lineage>
</organism>
<dbReference type="OrthoDB" id="334783at2"/>
<evidence type="ECO:0000313" key="3">
    <source>
        <dbReference type="Proteomes" id="UP000282076"/>
    </source>
</evidence>
<dbReference type="SUPFAM" id="SSF56112">
    <property type="entry name" value="Protein kinase-like (PK-like)"/>
    <property type="match status" value="1"/>
</dbReference>
<dbReference type="Gene3D" id="3.90.1200.10">
    <property type="match status" value="1"/>
</dbReference>
<dbReference type="GO" id="GO:0016740">
    <property type="term" value="F:transferase activity"/>
    <property type="evidence" value="ECO:0007669"/>
    <property type="project" value="UniProtKB-KW"/>
</dbReference>
<name>A0A494XBQ6_9BACL</name>
<dbReference type="PANTHER" id="PTHR21310">
    <property type="entry name" value="AMINOGLYCOSIDE PHOSPHOTRANSFERASE-RELATED-RELATED"/>
    <property type="match status" value="1"/>
</dbReference>
<reference evidence="2 3" key="1">
    <citation type="submission" date="2018-10" db="EMBL/GenBank/DDBJ databases">
        <title>Cohnella sp. M2MS4P-1, whole genome shotgun sequence.</title>
        <authorList>
            <person name="Tuo L."/>
        </authorList>
    </citation>
    <scope>NUCLEOTIDE SEQUENCE [LARGE SCALE GENOMIC DNA]</scope>
    <source>
        <strain evidence="2 3">M2MS4P-1</strain>
    </source>
</reference>
<dbReference type="InterPro" id="IPR002575">
    <property type="entry name" value="Aminoglycoside_PTrfase"/>
</dbReference>
<proteinExistence type="predicted"/>
<dbReference type="AlphaFoldDB" id="A0A494XBQ6"/>
<gene>
    <name evidence="2" type="ORF">D7Z26_22380</name>
</gene>
<keyword evidence="3" id="KW-1185">Reference proteome</keyword>
<dbReference type="InterPro" id="IPR051678">
    <property type="entry name" value="AGP_Transferase"/>
</dbReference>
<dbReference type="EMBL" id="RBZM01000010">
    <property type="protein sequence ID" value="RKP47958.1"/>
    <property type="molecule type" value="Genomic_DNA"/>
</dbReference>
<dbReference type="Proteomes" id="UP000282076">
    <property type="component" value="Unassembled WGS sequence"/>
</dbReference>
<dbReference type="InterPro" id="IPR011009">
    <property type="entry name" value="Kinase-like_dom_sf"/>
</dbReference>
<protein>
    <submittedName>
        <fullName evidence="2">Aminoglycoside phosphotransferase family protein</fullName>
    </submittedName>
</protein>
<keyword evidence="2" id="KW-0808">Transferase</keyword>